<evidence type="ECO:0000313" key="1">
    <source>
        <dbReference type="Proteomes" id="UP000887578"/>
    </source>
</evidence>
<accession>A0A914PMF0</accession>
<sequence length="71" mass="7841">MYPHVYFYGAVQLISEKAKVIMNVTEEMFASDGILDLVKSNLKGVAMDGASVMLGIHTGLKARLKKFTLIH</sequence>
<dbReference type="WBParaSite" id="PDA_v2.g15947.t1">
    <property type="protein sequence ID" value="PDA_v2.g15947.t1"/>
    <property type="gene ID" value="PDA_v2.g15947"/>
</dbReference>
<dbReference type="Proteomes" id="UP000887578">
    <property type="component" value="Unplaced"/>
</dbReference>
<protein>
    <submittedName>
        <fullName evidence="2">Uncharacterized protein</fullName>
    </submittedName>
</protein>
<dbReference type="AlphaFoldDB" id="A0A914PMF0"/>
<keyword evidence="1" id="KW-1185">Reference proteome</keyword>
<organism evidence="1 2">
    <name type="scientific">Panagrolaimus davidi</name>
    <dbReference type="NCBI Taxonomy" id="227884"/>
    <lineage>
        <taxon>Eukaryota</taxon>
        <taxon>Metazoa</taxon>
        <taxon>Ecdysozoa</taxon>
        <taxon>Nematoda</taxon>
        <taxon>Chromadorea</taxon>
        <taxon>Rhabditida</taxon>
        <taxon>Tylenchina</taxon>
        <taxon>Panagrolaimomorpha</taxon>
        <taxon>Panagrolaimoidea</taxon>
        <taxon>Panagrolaimidae</taxon>
        <taxon>Panagrolaimus</taxon>
    </lineage>
</organism>
<proteinExistence type="predicted"/>
<evidence type="ECO:0000313" key="2">
    <source>
        <dbReference type="WBParaSite" id="PDA_v2.g15947.t1"/>
    </source>
</evidence>
<reference evidence="2" key="1">
    <citation type="submission" date="2022-11" db="UniProtKB">
        <authorList>
            <consortium name="WormBaseParasite"/>
        </authorList>
    </citation>
    <scope>IDENTIFICATION</scope>
</reference>
<name>A0A914PMF0_9BILA</name>